<dbReference type="PROSITE" id="PS50089">
    <property type="entry name" value="ZF_RING_2"/>
    <property type="match status" value="1"/>
</dbReference>
<organism evidence="5">
    <name type="scientific">viral metagenome</name>
    <dbReference type="NCBI Taxonomy" id="1070528"/>
    <lineage>
        <taxon>unclassified sequences</taxon>
        <taxon>metagenomes</taxon>
        <taxon>organismal metagenomes</taxon>
    </lineage>
</organism>
<dbReference type="SUPFAM" id="SSF57850">
    <property type="entry name" value="RING/U-box"/>
    <property type="match status" value="1"/>
</dbReference>
<dbReference type="PROSITE" id="PS00518">
    <property type="entry name" value="ZF_RING_1"/>
    <property type="match status" value="1"/>
</dbReference>
<dbReference type="PANTHER" id="PTHR12109">
    <property type="entry name" value="RING FINGER PROTEIN 141-RELATED"/>
    <property type="match status" value="1"/>
</dbReference>
<dbReference type="EMBL" id="MN740562">
    <property type="protein sequence ID" value="QHU33763.1"/>
    <property type="molecule type" value="Genomic_DNA"/>
</dbReference>
<evidence type="ECO:0000256" key="3">
    <source>
        <dbReference type="ARBA" id="ARBA00022833"/>
    </source>
</evidence>
<dbReference type="InterPro" id="IPR001841">
    <property type="entry name" value="Znf_RING"/>
</dbReference>
<feature type="domain" description="RING-type" evidence="4">
    <location>
        <begin position="6"/>
        <end position="47"/>
    </location>
</feature>
<keyword evidence="3" id="KW-0862">Zinc</keyword>
<keyword evidence="1" id="KW-0479">Metal-binding</keyword>
<dbReference type="InterPro" id="IPR047126">
    <property type="entry name" value="RNF141-like"/>
</dbReference>
<protein>
    <recommendedName>
        <fullName evidence="4">RING-type domain-containing protein</fullName>
    </recommendedName>
</protein>
<dbReference type="InterPro" id="IPR017907">
    <property type="entry name" value="Znf_RING_CS"/>
</dbReference>
<evidence type="ECO:0000256" key="1">
    <source>
        <dbReference type="ARBA" id="ARBA00022723"/>
    </source>
</evidence>
<proteinExistence type="predicted"/>
<dbReference type="Pfam" id="PF13920">
    <property type="entry name" value="zf-C3HC4_3"/>
    <property type="match status" value="1"/>
</dbReference>
<reference evidence="5" key="1">
    <citation type="journal article" date="2020" name="Nature">
        <title>Giant virus diversity and host interactions through global metagenomics.</title>
        <authorList>
            <person name="Schulz F."/>
            <person name="Roux S."/>
            <person name="Paez-Espino D."/>
            <person name="Jungbluth S."/>
            <person name="Walsh D.A."/>
            <person name="Denef V.J."/>
            <person name="McMahon K.D."/>
            <person name="Konstantinidis K.T."/>
            <person name="Eloe-Fadrosh E.A."/>
            <person name="Kyrpides N.C."/>
            <person name="Woyke T."/>
        </authorList>
    </citation>
    <scope>NUCLEOTIDE SEQUENCE</scope>
    <source>
        <strain evidence="5">GVMAG-S-1016704-121</strain>
    </source>
</reference>
<dbReference type="AlphaFoldDB" id="A0A6C0LTL8"/>
<name>A0A6C0LTL8_9ZZZZ</name>
<dbReference type="GO" id="GO:0008270">
    <property type="term" value="F:zinc ion binding"/>
    <property type="evidence" value="ECO:0007669"/>
    <property type="project" value="UniProtKB-KW"/>
</dbReference>
<accession>A0A6C0LTL8</accession>
<sequence length="242" mass="27636">MSIGFCAVCFEDKPLIALSCTHSFCQECIANFLPNLKFKNGTCPLCRHDITFDATTELGKDVCKTTQAIGFNPNKYWNNNPNDINLQPTDVYKYIKKSLPSLQQFIHRYNQKLTNHILIEIEWKQLDPFIRRMTRVSSPRHEKNVTMTLWFGPGIVDDLPFNYNNNRIEIATSDNGDNYSIIFTKQVDDAINTIMKGLLTPSAEGVTITENITLRSIHPGMTISLYDGKGFMHTEVLRVHVD</sequence>
<dbReference type="SMART" id="SM00184">
    <property type="entry name" value="RING"/>
    <property type="match status" value="1"/>
</dbReference>
<dbReference type="InterPro" id="IPR013083">
    <property type="entry name" value="Znf_RING/FYVE/PHD"/>
</dbReference>
<evidence type="ECO:0000259" key="4">
    <source>
        <dbReference type="PROSITE" id="PS50089"/>
    </source>
</evidence>
<keyword evidence="2" id="KW-0863">Zinc-finger</keyword>
<dbReference type="Gene3D" id="3.30.40.10">
    <property type="entry name" value="Zinc/RING finger domain, C3HC4 (zinc finger)"/>
    <property type="match status" value="1"/>
</dbReference>
<evidence type="ECO:0000256" key="2">
    <source>
        <dbReference type="ARBA" id="ARBA00022771"/>
    </source>
</evidence>
<evidence type="ECO:0000313" key="5">
    <source>
        <dbReference type="EMBL" id="QHU33763.1"/>
    </source>
</evidence>